<reference evidence="5 6" key="1">
    <citation type="submission" date="2016-11" db="EMBL/GenBank/DDBJ databases">
        <authorList>
            <person name="Jaros S."/>
            <person name="Januszkiewicz K."/>
            <person name="Wedrychowicz H."/>
        </authorList>
    </citation>
    <scope>NUCLEOTIDE SEQUENCE [LARGE SCALE GENOMIC DNA]</scope>
    <source>
        <strain evidence="5 6">DSM 25479</strain>
    </source>
</reference>
<evidence type="ECO:0000313" key="4">
    <source>
        <dbReference type="EMBL" id="QOR73958.1"/>
    </source>
</evidence>
<keyword evidence="6" id="KW-1185">Reference proteome</keyword>
<dbReference type="OrthoDB" id="791132at2"/>
<name>A0A1M6C863_9FLAO</name>
<dbReference type="InterPro" id="IPR011990">
    <property type="entry name" value="TPR-like_helical_dom_sf"/>
</dbReference>
<evidence type="ECO:0000313" key="6">
    <source>
        <dbReference type="Proteomes" id="UP000184335"/>
    </source>
</evidence>
<evidence type="ECO:0000256" key="2">
    <source>
        <dbReference type="ARBA" id="ARBA00022737"/>
    </source>
</evidence>
<dbReference type="SUPFAM" id="SSF48452">
    <property type="entry name" value="TPR-like"/>
    <property type="match status" value="1"/>
</dbReference>
<sequence>MNEFLESEFLRADQLIAQDLIEEAKSVLINILAEDPNFGKAHNHLGWIFERKENNPQKAEMHYKIAIETAPDYGAGYINYAILLSGQKRTQELRDLLQRAENIPGVNRSSLAREWAYFYEETQDFDNAIAKYKEYALTLYNNAEIEKAKAAIERCKTKKEILGL</sequence>
<dbReference type="InterPro" id="IPR059164">
    <property type="entry name" value="HAT_PRP39_C"/>
</dbReference>
<keyword evidence="1" id="KW-0507">mRNA processing</keyword>
<evidence type="ECO:0000256" key="3">
    <source>
        <dbReference type="ARBA" id="ARBA00023187"/>
    </source>
</evidence>
<keyword evidence="3" id="KW-0508">mRNA splicing</keyword>
<reference evidence="4 7" key="2">
    <citation type="submission" date="2020-10" db="EMBL/GenBank/DDBJ databases">
        <title>Complete genome of Cruoricapor ignavus strain M1214 isolated from the blood culture of a febrile patient.</title>
        <authorList>
            <person name="Guglielmino C.J.D."/>
        </authorList>
    </citation>
    <scope>NUCLEOTIDE SEQUENCE [LARGE SCALE GENOMIC DNA]</scope>
    <source>
        <strain evidence="4 7">M1214</strain>
    </source>
</reference>
<dbReference type="Pfam" id="PF23241">
    <property type="entry name" value="HAT_PRP39_C"/>
    <property type="match status" value="1"/>
</dbReference>
<dbReference type="STRING" id="1118202.SAMN05443429_102259"/>
<protein>
    <submittedName>
        <fullName evidence="5">Uncharacterized protein</fullName>
    </submittedName>
</protein>
<organism evidence="5 6">
    <name type="scientific">Cruoricaptor ignavus</name>
    <dbReference type="NCBI Taxonomy" id="1118202"/>
    <lineage>
        <taxon>Bacteria</taxon>
        <taxon>Pseudomonadati</taxon>
        <taxon>Bacteroidota</taxon>
        <taxon>Flavobacteriia</taxon>
        <taxon>Flavobacteriales</taxon>
        <taxon>Weeksellaceae</taxon>
        <taxon>Cruoricaptor</taxon>
    </lineage>
</organism>
<dbReference type="RefSeq" id="WP_073178441.1">
    <property type="nucleotide sequence ID" value="NZ_CP063145.1"/>
</dbReference>
<keyword evidence="2" id="KW-0677">Repeat</keyword>
<gene>
    <name evidence="4" type="ORF">IMZ16_00475</name>
    <name evidence="5" type="ORF">SAMN05443429_102259</name>
</gene>
<dbReference type="EMBL" id="CP063145">
    <property type="protein sequence ID" value="QOR73958.1"/>
    <property type="molecule type" value="Genomic_DNA"/>
</dbReference>
<evidence type="ECO:0000313" key="7">
    <source>
        <dbReference type="Proteomes" id="UP000593605"/>
    </source>
</evidence>
<accession>A0A1M6C863</accession>
<dbReference type="Proteomes" id="UP000593605">
    <property type="component" value="Chromosome"/>
</dbReference>
<evidence type="ECO:0000256" key="1">
    <source>
        <dbReference type="ARBA" id="ARBA00022664"/>
    </source>
</evidence>
<evidence type="ECO:0000313" key="5">
    <source>
        <dbReference type="EMBL" id="SHI57123.1"/>
    </source>
</evidence>
<proteinExistence type="predicted"/>
<dbReference type="EMBL" id="FQYI01000002">
    <property type="protein sequence ID" value="SHI57123.1"/>
    <property type="molecule type" value="Genomic_DNA"/>
</dbReference>
<dbReference type="AlphaFoldDB" id="A0A1M6C863"/>
<dbReference type="KEGG" id="civ:IMZ16_00475"/>
<dbReference type="Gene3D" id="1.25.40.10">
    <property type="entry name" value="Tetratricopeptide repeat domain"/>
    <property type="match status" value="1"/>
</dbReference>
<dbReference type="Proteomes" id="UP000184335">
    <property type="component" value="Unassembled WGS sequence"/>
</dbReference>